<organism evidence="3 4">
    <name type="scientific">Streptomyces oryzae</name>
    <dbReference type="NCBI Taxonomy" id="1434886"/>
    <lineage>
        <taxon>Bacteria</taxon>
        <taxon>Bacillati</taxon>
        <taxon>Actinomycetota</taxon>
        <taxon>Actinomycetes</taxon>
        <taxon>Kitasatosporales</taxon>
        <taxon>Streptomycetaceae</taxon>
        <taxon>Streptomyces</taxon>
    </lineage>
</organism>
<proteinExistence type="predicted"/>
<dbReference type="SUPFAM" id="SSF53756">
    <property type="entry name" value="UDP-Glycosyltransferase/glycogen phosphorylase"/>
    <property type="match status" value="1"/>
</dbReference>
<dbReference type="Pfam" id="PF13692">
    <property type="entry name" value="Glyco_trans_1_4"/>
    <property type="match status" value="1"/>
</dbReference>
<dbReference type="PANTHER" id="PTHR12526">
    <property type="entry name" value="GLYCOSYLTRANSFERASE"/>
    <property type="match status" value="1"/>
</dbReference>
<evidence type="ECO:0000313" key="3">
    <source>
        <dbReference type="EMBL" id="MBO8193959.1"/>
    </source>
</evidence>
<feature type="region of interest" description="Disordered" evidence="2">
    <location>
        <begin position="176"/>
        <end position="258"/>
    </location>
</feature>
<dbReference type="RefSeq" id="WP_209241065.1">
    <property type="nucleotide sequence ID" value="NZ_JADKMA010000103.1"/>
</dbReference>
<comment type="caution">
    <text evidence="3">The sequence shown here is derived from an EMBL/GenBank/DDBJ whole genome shotgun (WGS) entry which is preliminary data.</text>
</comment>
<reference evidence="3 4" key="1">
    <citation type="submission" date="2020-11" db="EMBL/GenBank/DDBJ databases">
        <title>Streptomyces spirodelae sp. nov., isolated from duckweed.</title>
        <authorList>
            <person name="Saimee Y."/>
            <person name="Duangmal K."/>
        </authorList>
    </citation>
    <scope>NUCLEOTIDE SEQUENCE [LARGE SCALE GENOMIC DNA]</scope>
    <source>
        <strain evidence="3 4">S16-07</strain>
    </source>
</reference>
<feature type="non-terminal residue" evidence="3">
    <location>
        <position position="1"/>
    </location>
</feature>
<gene>
    <name evidence="3" type="ORF">ITI46_20155</name>
</gene>
<evidence type="ECO:0000256" key="2">
    <source>
        <dbReference type="SAM" id="MobiDB-lite"/>
    </source>
</evidence>
<name>A0ABS3XF86_9ACTN</name>
<keyword evidence="4" id="KW-1185">Reference proteome</keyword>
<evidence type="ECO:0000256" key="1">
    <source>
        <dbReference type="ARBA" id="ARBA00021292"/>
    </source>
</evidence>
<accession>A0ABS3XF86</accession>
<dbReference type="EMBL" id="JADKMA010000103">
    <property type="protein sequence ID" value="MBO8193959.1"/>
    <property type="molecule type" value="Genomic_DNA"/>
</dbReference>
<dbReference type="PANTHER" id="PTHR12526:SF636">
    <property type="entry name" value="BLL3647 PROTEIN"/>
    <property type="match status" value="1"/>
</dbReference>
<evidence type="ECO:0000313" key="4">
    <source>
        <dbReference type="Proteomes" id="UP001519064"/>
    </source>
</evidence>
<sequence>RADGPGGCAGGACGNADGARERDGAYPAHYRALAARLFPVREPGEECPVTFDEVGSPAVPTLADAYALGGVVVLSSVVEGFPVPLVEAMFCGRATVSTDVGAALEVVGGTGLLVPPRDPRALADACTALLRDPARAARLGAAARARALELFTVRQNIEAFRGIYLELMSHHPVGREESAAESAAGRDGARPFARPAESCLPGRWAEGRRTSSRPARRPSGPRAPGGGSGHVPSWARTERGERAEWAAVGADSGEATAP</sequence>
<protein>
    <recommendedName>
        <fullName evidence="1">D-inositol 3-phosphate glycosyltransferase</fullName>
    </recommendedName>
</protein>
<dbReference type="Gene3D" id="3.40.50.2000">
    <property type="entry name" value="Glycogen Phosphorylase B"/>
    <property type="match status" value="1"/>
</dbReference>
<dbReference type="Proteomes" id="UP001519064">
    <property type="component" value="Unassembled WGS sequence"/>
</dbReference>